<dbReference type="InterPro" id="IPR035093">
    <property type="entry name" value="RelE/ParE_toxin_dom_sf"/>
</dbReference>
<accession>A0A2P8FZY3</accession>
<evidence type="ECO:0000313" key="2">
    <source>
        <dbReference type="EMBL" id="PSL27269.1"/>
    </source>
</evidence>
<dbReference type="AlphaFoldDB" id="A0A2P8FZY3"/>
<evidence type="ECO:0000313" key="3">
    <source>
        <dbReference type="Proteomes" id="UP000241964"/>
    </source>
</evidence>
<name>A0A2P8FZY3_9BACT</name>
<keyword evidence="1" id="KW-1277">Toxin-antitoxin system</keyword>
<keyword evidence="3" id="KW-1185">Reference proteome</keyword>
<evidence type="ECO:0000256" key="1">
    <source>
        <dbReference type="ARBA" id="ARBA00022649"/>
    </source>
</evidence>
<proteinExistence type="predicted"/>
<dbReference type="OrthoDB" id="7173315at2"/>
<protein>
    <submittedName>
        <fullName evidence="2">Plasmid stabilization system protein ParE</fullName>
    </submittedName>
</protein>
<comment type="caution">
    <text evidence="2">The sequence shown here is derived from an EMBL/GenBank/DDBJ whole genome shotgun (WGS) entry which is preliminary data.</text>
</comment>
<dbReference type="Pfam" id="PF05016">
    <property type="entry name" value="ParE_toxin"/>
    <property type="match status" value="1"/>
</dbReference>
<dbReference type="RefSeq" id="WP_106596676.1">
    <property type="nucleotide sequence ID" value="NZ_PYAS01000008.1"/>
</dbReference>
<sequence length="110" mass="12858">MEVEIRPVVVSDLAIESLENIYTYGLETFSYASATLFIEELYVRINQLSVEYFHHPICRFVPTKTGIYRNLQHGKYLVVYRVKPERVEVLNIIHSSRSPSKIKATRKIKI</sequence>
<reference evidence="2 3" key="1">
    <citation type="submission" date="2018-03" db="EMBL/GenBank/DDBJ databases">
        <title>Genomic Encyclopedia of Archaeal and Bacterial Type Strains, Phase II (KMG-II): from individual species to whole genera.</title>
        <authorList>
            <person name="Goeker M."/>
        </authorList>
    </citation>
    <scope>NUCLEOTIDE SEQUENCE [LARGE SCALE GENOMIC DNA]</scope>
    <source>
        <strain evidence="2 3">DSM 29057</strain>
    </source>
</reference>
<dbReference type="InterPro" id="IPR007712">
    <property type="entry name" value="RelE/ParE_toxin"/>
</dbReference>
<organism evidence="2 3">
    <name type="scientific">Dyadobacter jiangsuensis</name>
    <dbReference type="NCBI Taxonomy" id="1591085"/>
    <lineage>
        <taxon>Bacteria</taxon>
        <taxon>Pseudomonadati</taxon>
        <taxon>Bacteroidota</taxon>
        <taxon>Cytophagia</taxon>
        <taxon>Cytophagales</taxon>
        <taxon>Spirosomataceae</taxon>
        <taxon>Dyadobacter</taxon>
    </lineage>
</organism>
<dbReference type="Gene3D" id="3.30.2310.20">
    <property type="entry name" value="RelE-like"/>
    <property type="match status" value="1"/>
</dbReference>
<dbReference type="EMBL" id="PYAS01000008">
    <property type="protein sequence ID" value="PSL27269.1"/>
    <property type="molecule type" value="Genomic_DNA"/>
</dbReference>
<dbReference type="Proteomes" id="UP000241964">
    <property type="component" value="Unassembled WGS sequence"/>
</dbReference>
<gene>
    <name evidence="2" type="ORF">CLV60_108124</name>
</gene>